<dbReference type="EMBL" id="KI546073">
    <property type="protein sequence ID" value="EST46664.1"/>
    <property type="molecule type" value="Genomic_DNA"/>
</dbReference>
<gene>
    <name evidence="2" type="ORF">SS50377_13469</name>
    <name evidence="3" type="ORF">SS50377_27558</name>
</gene>
<feature type="compositionally biased region" description="Polar residues" evidence="1">
    <location>
        <begin position="81"/>
        <end position="94"/>
    </location>
</feature>
<name>V6M0M5_9EUKA</name>
<sequence>MPDPCPEDIMELQREIEKKEQESKDKGLPFNRAALLRRIATNKGRYYDSAEFVLKNGFPQQNQKHEQIAYFQQNLSNASQSRAVKSRFHTVQPNENDDDDDDN</sequence>
<dbReference type="OrthoDB" id="10255338at2759"/>
<dbReference type="EMBL" id="AUWU02000007">
    <property type="protein sequence ID" value="KAH0571257.1"/>
    <property type="molecule type" value="Genomic_DNA"/>
</dbReference>
<dbReference type="Proteomes" id="UP000018208">
    <property type="component" value="Unassembled WGS sequence"/>
</dbReference>
<feature type="region of interest" description="Disordered" evidence="1">
    <location>
        <begin position="81"/>
        <end position="103"/>
    </location>
</feature>
<evidence type="ECO:0000256" key="1">
    <source>
        <dbReference type="SAM" id="MobiDB-lite"/>
    </source>
</evidence>
<organism evidence="2">
    <name type="scientific">Spironucleus salmonicida</name>
    <dbReference type="NCBI Taxonomy" id="348837"/>
    <lineage>
        <taxon>Eukaryota</taxon>
        <taxon>Metamonada</taxon>
        <taxon>Diplomonadida</taxon>
        <taxon>Hexamitidae</taxon>
        <taxon>Hexamitinae</taxon>
        <taxon>Spironucleus</taxon>
    </lineage>
</organism>
<protein>
    <submittedName>
        <fullName evidence="2">Uncharacterized protein</fullName>
    </submittedName>
</protein>
<evidence type="ECO:0000313" key="3">
    <source>
        <dbReference type="EMBL" id="KAH0571257.1"/>
    </source>
</evidence>
<dbReference type="AlphaFoldDB" id="V6M0M5"/>
<keyword evidence="4" id="KW-1185">Reference proteome</keyword>
<reference evidence="3" key="2">
    <citation type="submission" date="2020-12" db="EMBL/GenBank/DDBJ databases">
        <title>New Spironucleus salmonicida genome in near-complete chromosomes.</title>
        <authorList>
            <person name="Xu F."/>
            <person name="Kurt Z."/>
            <person name="Jimenez-Gonzalez A."/>
            <person name="Astvaldsson A."/>
            <person name="Andersson J.O."/>
            <person name="Svard S.G."/>
        </authorList>
    </citation>
    <scope>NUCLEOTIDE SEQUENCE</scope>
    <source>
        <strain evidence="3">ATCC 50377</strain>
    </source>
</reference>
<reference evidence="2 3" key="1">
    <citation type="journal article" date="2014" name="PLoS Genet.">
        <title>The Genome of Spironucleus salmonicida Highlights a Fish Pathogen Adapted to Fluctuating Environments.</title>
        <authorList>
            <person name="Xu F."/>
            <person name="Jerlstrom-Hultqvist J."/>
            <person name="Einarsson E."/>
            <person name="Astvaldsson A."/>
            <person name="Svard S.G."/>
            <person name="Andersson J.O."/>
        </authorList>
    </citation>
    <scope>NUCLEOTIDE SEQUENCE</scope>
    <source>
        <strain evidence="3">ATCC 50377</strain>
    </source>
</reference>
<proteinExistence type="predicted"/>
<evidence type="ECO:0000313" key="2">
    <source>
        <dbReference type="EMBL" id="EST46664.1"/>
    </source>
</evidence>
<evidence type="ECO:0000313" key="4">
    <source>
        <dbReference type="Proteomes" id="UP000018208"/>
    </source>
</evidence>
<accession>V6M0M5</accession>
<dbReference type="VEuPathDB" id="GiardiaDB:SS50377_27558"/>